<accession>A0A8J6E6M4</accession>
<evidence type="ECO:0000313" key="2">
    <source>
        <dbReference type="Proteomes" id="UP000770717"/>
    </source>
</evidence>
<reference evidence="1" key="1">
    <citation type="thesis" date="2020" institute="ProQuest LLC" country="789 East Eisenhower Parkway, Ann Arbor, MI, USA">
        <title>Comparative Genomics and Chromosome Evolution.</title>
        <authorList>
            <person name="Mudd A.B."/>
        </authorList>
    </citation>
    <scope>NUCLEOTIDE SEQUENCE</scope>
    <source>
        <strain evidence="1">HN-11 Male</strain>
        <tissue evidence="1">Kidney and liver</tissue>
    </source>
</reference>
<keyword evidence="2" id="KW-1185">Reference proteome</keyword>
<name>A0A8J6E6M4_ELECQ</name>
<dbReference type="Proteomes" id="UP000770717">
    <property type="component" value="Unassembled WGS sequence"/>
</dbReference>
<evidence type="ECO:0000313" key="1">
    <source>
        <dbReference type="EMBL" id="KAG9465130.1"/>
    </source>
</evidence>
<proteinExistence type="predicted"/>
<protein>
    <submittedName>
        <fullName evidence="1">Uncharacterized protein</fullName>
    </submittedName>
</protein>
<dbReference type="EMBL" id="WNTK01003436">
    <property type="protein sequence ID" value="KAG9465130.1"/>
    <property type="molecule type" value="Genomic_DNA"/>
</dbReference>
<comment type="caution">
    <text evidence="1">The sequence shown here is derived from an EMBL/GenBank/DDBJ whole genome shotgun (WGS) entry which is preliminary data.</text>
</comment>
<sequence>MNCKLPDMYATGTSVVRCLNVSLTTERDCITDHRIQTLIGHQIKHGDFTDQKTLDAKCTSDHLIPNNNINCIAYHRTPVV</sequence>
<organism evidence="1 2">
    <name type="scientific">Eleutherodactylus coqui</name>
    <name type="common">Puerto Rican coqui</name>
    <dbReference type="NCBI Taxonomy" id="57060"/>
    <lineage>
        <taxon>Eukaryota</taxon>
        <taxon>Metazoa</taxon>
        <taxon>Chordata</taxon>
        <taxon>Craniata</taxon>
        <taxon>Vertebrata</taxon>
        <taxon>Euteleostomi</taxon>
        <taxon>Amphibia</taxon>
        <taxon>Batrachia</taxon>
        <taxon>Anura</taxon>
        <taxon>Neobatrachia</taxon>
        <taxon>Hyloidea</taxon>
        <taxon>Eleutherodactylidae</taxon>
        <taxon>Eleutherodactylinae</taxon>
        <taxon>Eleutherodactylus</taxon>
        <taxon>Eleutherodactylus</taxon>
    </lineage>
</organism>
<dbReference type="AlphaFoldDB" id="A0A8J6E6M4"/>
<gene>
    <name evidence="1" type="ORF">GDO78_018865</name>
</gene>